<dbReference type="Pfam" id="PF00703">
    <property type="entry name" value="Glyco_hydro_2"/>
    <property type="match status" value="1"/>
</dbReference>
<dbReference type="SUPFAM" id="SSF49785">
    <property type="entry name" value="Galactose-binding domain-like"/>
    <property type="match status" value="1"/>
</dbReference>
<dbReference type="FunFam" id="3.20.20.80:FF:000050">
    <property type="entry name" value="Beta-mannosidase B"/>
    <property type="match status" value="1"/>
</dbReference>
<comment type="caution">
    <text evidence="19">The sequence shown here is derived from an EMBL/GenBank/DDBJ whole genome shotgun (WGS) entry which is preliminary data.</text>
</comment>
<keyword evidence="11" id="KW-0624">Polysaccharide degradation</keyword>
<evidence type="ECO:0000256" key="2">
    <source>
        <dbReference type="ARBA" id="ARBA00004613"/>
    </source>
</evidence>
<dbReference type="InterPro" id="IPR041625">
    <property type="entry name" value="Beta-mannosidase_Ig"/>
</dbReference>
<evidence type="ECO:0000256" key="8">
    <source>
        <dbReference type="ARBA" id="ARBA00023180"/>
    </source>
</evidence>
<dbReference type="InterPro" id="IPR017853">
    <property type="entry name" value="GH"/>
</dbReference>
<dbReference type="SUPFAM" id="SSF51445">
    <property type="entry name" value="(Trans)glycosidases"/>
    <property type="match status" value="1"/>
</dbReference>
<keyword evidence="7" id="KW-0378">Hydrolase</keyword>
<dbReference type="InterPro" id="IPR050887">
    <property type="entry name" value="Beta-mannosidase_GH2"/>
</dbReference>
<dbReference type="InterPro" id="IPR013783">
    <property type="entry name" value="Ig-like_fold"/>
</dbReference>
<dbReference type="Proteomes" id="UP000019471">
    <property type="component" value="Unassembled WGS sequence"/>
</dbReference>
<evidence type="ECO:0000256" key="14">
    <source>
        <dbReference type="ARBA" id="ARBA00041614"/>
    </source>
</evidence>
<dbReference type="InterPro" id="IPR006102">
    <property type="entry name" value="Ig-like_GH2"/>
</dbReference>
<dbReference type="HOGENOM" id="CLU_005015_1_1_1"/>
<dbReference type="SUPFAM" id="SSF49303">
    <property type="entry name" value="beta-Galactosidase/glucuronidase domain"/>
    <property type="match status" value="2"/>
</dbReference>
<dbReference type="EMBL" id="AMGX01000016">
    <property type="protein sequence ID" value="EXJ67513.1"/>
    <property type="molecule type" value="Genomic_DNA"/>
</dbReference>
<reference evidence="19 20" key="1">
    <citation type="submission" date="2013-03" db="EMBL/GenBank/DDBJ databases">
        <title>The Genome Sequence of Cladophialophora psammophila CBS 110553.</title>
        <authorList>
            <consortium name="The Broad Institute Genomics Platform"/>
            <person name="Cuomo C."/>
            <person name="de Hoog S."/>
            <person name="Gorbushina A."/>
            <person name="Walker B."/>
            <person name="Young S.K."/>
            <person name="Zeng Q."/>
            <person name="Gargeya S."/>
            <person name="Fitzgerald M."/>
            <person name="Haas B."/>
            <person name="Abouelleil A."/>
            <person name="Allen A.W."/>
            <person name="Alvarado L."/>
            <person name="Arachchi H.M."/>
            <person name="Berlin A.M."/>
            <person name="Chapman S.B."/>
            <person name="Gainer-Dewar J."/>
            <person name="Goldberg J."/>
            <person name="Griggs A."/>
            <person name="Gujja S."/>
            <person name="Hansen M."/>
            <person name="Howarth C."/>
            <person name="Imamovic A."/>
            <person name="Ireland A."/>
            <person name="Larimer J."/>
            <person name="McCowan C."/>
            <person name="Murphy C."/>
            <person name="Pearson M."/>
            <person name="Poon T.W."/>
            <person name="Priest M."/>
            <person name="Roberts A."/>
            <person name="Saif S."/>
            <person name="Shea T."/>
            <person name="Sisk P."/>
            <person name="Sykes S."/>
            <person name="Wortman J."/>
            <person name="Nusbaum C."/>
            <person name="Birren B."/>
        </authorList>
    </citation>
    <scope>NUCLEOTIDE SEQUENCE [LARGE SCALE GENOMIC DNA]</scope>
    <source>
        <strain evidence="19 20">CBS 110553</strain>
    </source>
</reference>
<protein>
    <recommendedName>
        <fullName evidence="13">Beta-mannosidase B</fullName>
        <ecNumber evidence="5">3.2.1.25</ecNumber>
    </recommendedName>
    <alternativeName>
        <fullName evidence="14">Mannanase B</fullName>
    </alternativeName>
</protein>
<dbReference type="GeneID" id="19194222"/>
<dbReference type="Pfam" id="PF17786">
    <property type="entry name" value="Mannosidase_ig"/>
    <property type="match status" value="1"/>
</dbReference>
<evidence type="ECO:0000256" key="5">
    <source>
        <dbReference type="ARBA" id="ARBA00012754"/>
    </source>
</evidence>
<evidence type="ECO:0000259" key="17">
    <source>
        <dbReference type="Pfam" id="PF17786"/>
    </source>
</evidence>
<keyword evidence="9" id="KW-0119">Carbohydrate metabolism</keyword>
<dbReference type="UniPathway" id="UPA00280"/>
<comment type="subcellular location">
    <subcellularLocation>
        <location evidence="2">Secreted</location>
    </subcellularLocation>
</comment>
<organism evidence="19 20">
    <name type="scientific">Cladophialophora psammophila CBS 110553</name>
    <dbReference type="NCBI Taxonomy" id="1182543"/>
    <lineage>
        <taxon>Eukaryota</taxon>
        <taxon>Fungi</taxon>
        <taxon>Dikarya</taxon>
        <taxon>Ascomycota</taxon>
        <taxon>Pezizomycotina</taxon>
        <taxon>Eurotiomycetes</taxon>
        <taxon>Chaetothyriomycetidae</taxon>
        <taxon>Chaetothyriales</taxon>
        <taxon>Herpotrichiellaceae</taxon>
        <taxon>Cladophialophora</taxon>
    </lineage>
</organism>
<keyword evidence="20" id="KW-1185">Reference proteome</keyword>
<dbReference type="InterPro" id="IPR054593">
    <property type="entry name" value="Beta-mannosidase-like_N2"/>
</dbReference>
<feature type="domain" description="Glycoside hydrolase family 2 immunoglobulin-like beta-sandwich" evidence="15">
    <location>
        <begin position="203"/>
        <end position="312"/>
    </location>
</feature>
<dbReference type="GO" id="GO:0005576">
    <property type="term" value="C:extracellular region"/>
    <property type="evidence" value="ECO:0007669"/>
    <property type="project" value="UniProtKB-SubCell"/>
</dbReference>
<dbReference type="Pfam" id="PF22666">
    <property type="entry name" value="Glyco_hydro_2_N2"/>
    <property type="match status" value="1"/>
</dbReference>
<dbReference type="InterPro" id="IPR036156">
    <property type="entry name" value="Beta-gal/glucu_dom_sf"/>
</dbReference>
<evidence type="ECO:0000313" key="20">
    <source>
        <dbReference type="Proteomes" id="UP000019471"/>
    </source>
</evidence>
<comment type="catalytic activity">
    <reaction evidence="1">
        <text>Hydrolysis of terminal, non-reducing beta-D-mannose residues in beta-D-mannosides.</text>
        <dbReference type="EC" id="3.2.1.25"/>
    </reaction>
</comment>
<dbReference type="STRING" id="1182543.W9WHX9"/>
<dbReference type="eggNOG" id="KOG2230">
    <property type="taxonomic scope" value="Eukaryota"/>
</dbReference>
<evidence type="ECO:0000259" key="15">
    <source>
        <dbReference type="Pfam" id="PF00703"/>
    </source>
</evidence>
<dbReference type="PANTHER" id="PTHR43730">
    <property type="entry name" value="BETA-MANNOSIDASE"/>
    <property type="match status" value="1"/>
</dbReference>
<accession>W9WHX9</accession>
<comment type="similarity">
    <text evidence="12">Belongs to the glycosyl hydrolase 2 family. Beta-mannosidase B subfamily.</text>
</comment>
<evidence type="ECO:0000259" key="16">
    <source>
        <dbReference type="Pfam" id="PF17753"/>
    </source>
</evidence>
<evidence type="ECO:0000259" key="18">
    <source>
        <dbReference type="Pfam" id="PF22666"/>
    </source>
</evidence>
<comment type="subunit">
    <text evidence="4">Homodimer.</text>
</comment>
<dbReference type="EC" id="3.2.1.25" evidence="5"/>
<keyword evidence="10" id="KW-0326">Glycosidase</keyword>
<evidence type="ECO:0000256" key="7">
    <source>
        <dbReference type="ARBA" id="ARBA00022801"/>
    </source>
</evidence>
<evidence type="ECO:0000256" key="11">
    <source>
        <dbReference type="ARBA" id="ARBA00023326"/>
    </source>
</evidence>
<dbReference type="Gene3D" id="3.20.20.80">
    <property type="entry name" value="Glycosidases"/>
    <property type="match status" value="1"/>
</dbReference>
<keyword evidence="6" id="KW-0964">Secreted</keyword>
<evidence type="ECO:0000256" key="3">
    <source>
        <dbReference type="ARBA" id="ARBA00004740"/>
    </source>
</evidence>
<evidence type="ECO:0000256" key="4">
    <source>
        <dbReference type="ARBA" id="ARBA00011738"/>
    </source>
</evidence>
<evidence type="ECO:0000256" key="12">
    <source>
        <dbReference type="ARBA" id="ARBA00038429"/>
    </source>
</evidence>
<feature type="domain" description="Mannosidase Ig/CBM-like" evidence="17">
    <location>
        <begin position="701"/>
        <end position="810"/>
    </location>
</feature>
<dbReference type="Gene3D" id="2.60.40.10">
    <property type="entry name" value="Immunoglobulins"/>
    <property type="match status" value="2"/>
</dbReference>
<name>W9WHX9_9EURO</name>
<evidence type="ECO:0000313" key="19">
    <source>
        <dbReference type="EMBL" id="EXJ67513.1"/>
    </source>
</evidence>
<dbReference type="GO" id="GO:0006516">
    <property type="term" value="P:glycoprotein catabolic process"/>
    <property type="evidence" value="ECO:0007669"/>
    <property type="project" value="TreeGrafter"/>
</dbReference>
<dbReference type="Gene3D" id="2.60.120.260">
    <property type="entry name" value="Galactose-binding domain-like"/>
    <property type="match status" value="1"/>
</dbReference>
<dbReference type="GO" id="GO:0000272">
    <property type="term" value="P:polysaccharide catabolic process"/>
    <property type="evidence" value="ECO:0007669"/>
    <property type="project" value="UniProtKB-KW"/>
</dbReference>
<dbReference type="GO" id="GO:0004567">
    <property type="term" value="F:beta-mannosidase activity"/>
    <property type="evidence" value="ECO:0007669"/>
    <property type="project" value="UniProtKB-EC"/>
</dbReference>
<gene>
    <name evidence="19" type="ORF">A1O5_09526</name>
</gene>
<feature type="domain" description="Beta-mannosidase Ig-fold" evidence="16">
    <location>
        <begin position="834"/>
        <end position="879"/>
    </location>
</feature>
<dbReference type="RefSeq" id="XP_007748295.1">
    <property type="nucleotide sequence ID" value="XM_007750105.1"/>
</dbReference>
<dbReference type="OrthoDB" id="2866996at2759"/>
<evidence type="ECO:0000256" key="13">
    <source>
        <dbReference type="ARBA" id="ARBA00041069"/>
    </source>
</evidence>
<proteinExistence type="inferred from homology"/>
<evidence type="ECO:0000256" key="10">
    <source>
        <dbReference type="ARBA" id="ARBA00023295"/>
    </source>
</evidence>
<comment type="pathway">
    <text evidence="3">Glycan metabolism; N-glycan degradation.</text>
</comment>
<dbReference type="PANTHER" id="PTHR43730:SF1">
    <property type="entry name" value="BETA-MANNOSIDASE"/>
    <property type="match status" value="1"/>
</dbReference>
<dbReference type="Pfam" id="PF17753">
    <property type="entry name" value="Ig_mannosidase"/>
    <property type="match status" value="1"/>
</dbReference>
<feature type="domain" description="Beta-mannosidase-like galactose-binding" evidence="18">
    <location>
        <begin position="12"/>
        <end position="194"/>
    </location>
</feature>
<sequence>MAVVTTELSSGWQCRQSDDGSVDAWLPVSKVPTTTHLVLQENAKIPDPFIDMNELAVRWVAEKPWTYKTTFPSPTNRQPDARTDLVFEGLDTFATVTLNGHKILEADNMFLEYRVDVTNFLLKPSSDSVLAGPNVLEIVFDSALLRGRKLVKRHSHEHNFIAHQTESSRIPVRKAQCHWGWDWGPILITSGPWKPVLLQTYVVRIDDVWFQGEVSEDLKAVKGKLFSRVKCEKQRTQEGSVVELSLSLDGKVLLELQAPIDNDGVATAEFRLERPALWYPRGYGKQCLYELEATLPTKGSHPISKSRMIGFRRCELIQEPDEFGKSFYFRINNVDVFAGGSCWIPADSFIPRTGEDGYRKWMELMIEGNQIMTRIWGGGIYEDDSFYNACDSLGILVWQDFCFACASYPTYPSFLSQVEQEARFNVRRLRSHPSLAIWAGNNEDYQIQEKHNLEYDYEGDKDPQSWLKTSFPARYIYEYLLPKIVQEESPGAAYHPSSPWGDGKKTWDPTVGDIHQWNVWHGSMRRYQELSTIGGRFVSEFGMEAYPHVSTIVSAIATDPKQQYPGSMPMDYHNRAVDHERRLLTYVAENFQIKYDLPSFTHLTQVMQSDAVGFAYRSWRREWGTPSKGQQKRKCGGVLVWQFNDTWPTMSWAVVDYYRVKKPSFYAIKRSLKPLAVGVSRPFHEWTSGHVDPTGAIRENKFDLWVCSSRTGEDVKAGVVVRAISIKTGRDVVDPIRKDGVTVKANGTTEILQGGEISLASASAARDPDPTTGMSFFDLRAWDPYVIHASLLVDGRVVSSDTSWPHPIKYLDFSAPRDLKVQLSTAEGKDGGVTTATVTVSATKPVHGFVFREGRDGATFSDNGFDVVPGEDVVVEVVSGGTSPEKPLRWTYIGAESASIGL</sequence>
<evidence type="ECO:0000256" key="9">
    <source>
        <dbReference type="ARBA" id="ARBA00023277"/>
    </source>
</evidence>
<dbReference type="AlphaFoldDB" id="W9WHX9"/>
<dbReference type="InterPro" id="IPR008979">
    <property type="entry name" value="Galactose-bd-like_sf"/>
</dbReference>
<dbReference type="InterPro" id="IPR041447">
    <property type="entry name" value="Mannosidase_ig"/>
</dbReference>
<keyword evidence="8" id="KW-0325">Glycoprotein</keyword>
<evidence type="ECO:0000256" key="1">
    <source>
        <dbReference type="ARBA" id="ARBA00000829"/>
    </source>
</evidence>
<evidence type="ECO:0000256" key="6">
    <source>
        <dbReference type="ARBA" id="ARBA00022525"/>
    </source>
</evidence>
<dbReference type="FunFam" id="2.60.120.260:FF:000118">
    <property type="entry name" value="Beta-mannosidase B"/>
    <property type="match status" value="1"/>
</dbReference>